<accession>A0A4P6Y7S4</accession>
<organism evidence="1 2">
    <name type="scientific">Flavobacterium nackdongense</name>
    <dbReference type="NCBI Taxonomy" id="2547394"/>
    <lineage>
        <taxon>Bacteria</taxon>
        <taxon>Pseudomonadati</taxon>
        <taxon>Bacteroidota</taxon>
        <taxon>Flavobacteriia</taxon>
        <taxon>Flavobacteriales</taxon>
        <taxon>Flavobacteriaceae</taxon>
        <taxon>Flavobacterium</taxon>
    </lineage>
</organism>
<dbReference type="InterPro" id="IPR018644">
    <property type="entry name" value="DUF2071"/>
</dbReference>
<sequence length="239" mass="27933">MAIFLKANWENIIMANYVIDPKILGPFLPAGVELDLYNGKCYISLVGFMFKDAKLFNVPIPFFGSFEEVNLRFYVKRTDEEGLTRRGVVFINETIPYPIVAWMANKLYNEHYTVVPTKHKVVVENETKKVQFNWLLNNKWNSIGLEATVESLLMEQSSLERFIYEHYYGYTKINEHETEEYKLQHPSWKVSEVLDYVVDCDFEEMYGQSFAILNHTKPEAVFIADGSAVAIEWKRNKLN</sequence>
<reference evidence="2" key="1">
    <citation type="submission" date="2019-03" db="EMBL/GenBank/DDBJ databases">
        <title>Flavobacterium sp.</title>
        <authorList>
            <person name="Kim H."/>
        </authorList>
    </citation>
    <scope>NUCLEOTIDE SEQUENCE [LARGE SCALE GENOMIC DNA]</scope>
    <source>
        <strain evidence="2">GS13</strain>
    </source>
</reference>
<dbReference type="PANTHER" id="PTHR39186:SF1">
    <property type="entry name" value="DUF2071 DOMAIN-CONTAINING PROTEIN"/>
    <property type="match status" value="1"/>
</dbReference>
<dbReference type="Proteomes" id="UP000291124">
    <property type="component" value="Chromosome"/>
</dbReference>
<dbReference type="Pfam" id="PF09844">
    <property type="entry name" value="DUF2071"/>
    <property type="match status" value="1"/>
</dbReference>
<dbReference type="RefSeq" id="WP_133276271.1">
    <property type="nucleotide sequence ID" value="NZ_CP037933.1"/>
</dbReference>
<keyword evidence="2" id="KW-1185">Reference proteome</keyword>
<dbReference type="OrthoDB" id="1421826at2"/>
<dbReference type="EMBL" id="CP037933">
    <property type="protein sequence ID" value="QBN18749.1"/>
    <property type="molecule type" value="Genomic_DNA"/>
</dbReference>
<protein>
    <submittedName>
        <fullName evidence="1">DUF2071 domain-containing protein</fullName>
    </submittedName>
</protein>
<name>A0A4P6Y7S4_9FLAO</name>
<gene>
    <name evidence="1" type="ORF">E1750_08015</name>
</gene>
<dbReference type="AlphaFoldDB" id="A0A4P6Y7S4"/>
<proteinExistence type="predicted"/>
<evidence type="ECO:0000313" key="1">
    <source>
        <dbReference type="EMBL" id="QBN18749.1"/>
    </source>
</evidence>
<dbReference type="KEGG" id="fnk:E1750_08015"/>
<dbReference type="PANTHER" id="PTHR39186">
    <property type="entry name" value="DUF2071 FAMILY PROTEIN"/>
    <property type="match status" value="1"/>
</dbReference>
<evidence type="ECO:0000313" key="2">
    <source>
        <dbReference type="Proteomes" id="UP000291124"/>
    </source>
</evidence>